<evidence type="ECO:0000313" key="2">
    <source>
        <dbReference type="Proteomes" id="UP001596472"/>
    </source>
</evidence>
<proteinExistence type="predicted"/>
<dbReference type="PANTHER" id="PTHR30565">
    <property type="entry name" value="PROTEIN YCIF"/>
    <property type="match status" value="1"/>
</dbReference>
<comment type="caution">
    <text evidence="1">The sequence shown here is derived from an EMBL/GenBank/DDBJ whole genome shotgun (WGS) entry which is preliminary data.</text>
</comment>
<dbReference type="InterPro" id="IPR047114">
    <property type="entry name" value="YciF"/>
</dbReference>
<dbReference type="Gene3D" id="1.20.1260.10">
    <property type="match status" value="1"/>
</dbReference>
<dbReference type="SUPFAM" id="SSF47240">
    <property type="entry name" value="Ferritin-like"/>
    <property type="match status" value="1"/>
</dbReference>
<dbReference type="InterPro" id="IPR009078">
    <property type="entry name" value="Ferritin-like_SF"/>
</dbReference>
<reference evidence="2" key="1">
    <citation type="journal article" date="2019" name="Int. J. Syst. Evol. Microbiol.">
        <title>The Global Catalogue of Microorganisms (GCM) 10K type strain sequencing project: providing services to taxonomists for standard genome sequencing and annotation.</title>
        <authorList>
            <consortium name="The Broad Institute Genomics Platform"/>
            <consortium name="The Broad Institute Genome Sequencing Center for Infectious Disease"/>
            <person name="Wu L."/>
            <person name="Ma J."/>
        </authorList>
    </citation>
    <scope>NUCLEOTIDE SEQUENCE [LARGE SCALE GENOMIC DNA]</scope>
    <source>
        <strain evidence="2">CGMCC 4.1467</strain>
    </source>
</reference>
<dbReference type="EMBL" id="JBHTBS010000001">
    <property type="protein sequence ID" value="MFC7335973.1"/>
    <property type="molecule type" value="Genomic_DNA"/>
</dbReference>
<evidence type="ECO:0000313" key="1">
    <source>
        <dbReference type="EMBL" id="MFC7335973.1"/>
    </source>
</evidence>
<name>A0ABW2L0Y8_9BACT</name>
<dbReference type="CDD" id="cd07909">
    <property type="entry name" value="YciF"/>
    <property type="match status" value="1"/>
</dbReference>
<sequence length="166" mass="18196">MLKLTDLKKLLEHDIKDLYSAETQLVKALPKMAKAANAPELKEAFESHLEETRDHVERLSQAAEILGCRPGGQSCKAMKGLIEEGEETIEEEGDATILDLALITAAQKVEHYEISGYGSARKLAETLKLSEVVKLLDETIEQEGAADKKLTTIAKSLLKSAPKPQN</sequence>
<protein>
    <submittedName>
        <fullName evidence="1">Ferritin-like domain-containing protein</fullName>
    </submittedName>
</protein>
<organism evidence="1 2">
    <name type="scientific">Haloferula chungangensis</name>
    <dbReference type="NCBI Taxonomy" id="1048331"/>
    <lineage>
        <taxon>Bacteria</taxon>
        <taxon>Pseudomonadati</taxon>
        <taxon>Verrucomicrobiota</taxon>
        <taxon>Verrucomicrobiia</taxon>
        <taxon>Verrucomicrobiales</taxon>
        <taxon>Verrucomicrobiaceae</taxon>
        <taxon>Haloferula</taxon>
    </lineage>
</organism>
<dbReference type="InterPro" id="IPR012347">
    <property type="entry name" value="Ferritin-like"/>
</dbReference>
<dbReference type="RefSeq" id="WP_379708619.1">
    <property type="nucleotide sequence ID" value="NZ_JBHTBS010000001.1"/>
</dbReference>
<gene>
    <name evidence="1" type="ORF">ACFQY0_02185</name>
</gene>
<dbReference type="Pfam" id="PF05974">
    <property type="entry name" value="DUF892"/>
    <property type="match status" value="1"/>
</dbReference>
<dbReference type="PANTHER" id="PTHR30565:SF9">
    <property type="entry name" value="PROTEIN YCIF"/>
    <property type="match status" value="1"/>
</dbReference>
<keyword evidence="2" id="KW-1185">Reference proteome</keyword>
<dbReference type="Proteomes" id="UP001596472">
    <property type="component" value="Unassembled WGS sequence"/>
</dbReference>
<dbReference type="InterPro" id="IPR010287">
    <property type="entry name" value="DUF892_YciF-like"/>
</dbReference>
<accession>A0ABW2L0Y8</accession>